<feature type="transmembrane region" description="Helical" evidence="12">
    <location>
        <begin position="153"/>
        <end position="174"/>
    </location>
</feature>
<evidence type="ECO:0000256" key="4">
    <source>
        <dbReference type="ARBA" id="ARBA00022475"/>
    </source>
</evidence>
<protein>
    <submittedName>
        <fullName evidence="13">Sodium-coupled monocarboxylate transporter 1</fullName>
    </submittedName>
</protein>
<evidence type="ECO:0000256" key="5">
    <source>
        <dbReference type="ARBA" id="ARBA00022692"/>
    </source>
</evidence>
<evidence type="ECO:0000256" key="8">
    <source>
        <dbReference type="ARBA" id="ARBA00023065"/>
    </source>
</evidence>
<dbReference type="AlphaFoldDB" id="A0A226DFN9"/>
<evidence type="ECO:0000256" key="6">
    <source>
        <dbReference type="ARBA" id="ARBA00022989"/>
    </source>
</evidence>
<dbReference type="InterPro" id="IPR001734">
    <property type="entry name" value="Na/solute_symporter"/>
</dbReference>
<evidence type="ECO:0000256" key="3">
    <source>
        <dbReference type="ARBA" id="ARBA00022448"/>
    </source>
</evidence>
<dbReference type="OMA" id="IMSTICI"/>
<dbReference type="Pfam" id="PF00474">
    <property type="entry name" value="SSF"/>
    <property type="match status" value="1"/>
</dbReference>
<keyword evidence="9 12" id="KW-0472">Membrane</keyword>
<feature type="transmembrane region" description="Helical" evidence="12">
    <location>
        <begin position="6"/>
        <end position="29"/>
    </location>
</feature>
<evidence type="ECO:0000256" key="1">
    <source>
        <dbReference type="ARBA" id="ARBA00004651"/>
    </source>
</evidence>
<keyword evidence="3" id="KW-0813">Transport</keyword>
<keyword evidence="14" id="KW-1185">Reference proteome</keyword>
<dbReference type="OrthoDB" id="6132759at2759"/>
<accession>A0A226DFN9</accession>
<dbReference type="GO" id="GO:0006814">
    <property type="term" value="P:sodium ion transport"/>
    <property type="evidence" value="ECO:0007669"/>
    <property type="project" value="UniProtKB-KW"/>
</dbReference>
<feature type="transmembrane region" description="Helical" evidence="12">
    <location>
        <begin position="115"/>
        <end position="141"/>
    </location>
</feature>
<feature type="transmembrane region" description="Helical" evidence="12">
    <location>
        <begin position="181"/>
        <end position="204"/>
    </location>
</feature>
<dbReference type="GO" id="GO:0005886">
    <property type="term" value="C:plasma membrane"/>
    <property type="evidence" value="ECO:0007669"/>
    <property type="project" value="UniProtKB-SubCell"/>
</dbReference>
<name>A0A226DFN9_FOLCA</name>
<reference evidence="13 14" key="1">
    <citation type="submission" date="2015-12" db="EMBL/GenBank/DDBJ databases">
        <title>The genome of Folsomia candida.</title>
        <authorList>
            <person name="Faddeeva A."/>
            <person name="Derks M.F."/>
            <person name="Anvar Y."/>
            <person name="Smit S."/>
            <person name="Van Straalen N."/>
            <person name="Roelofs D."/>
        </authorList>
    </citation>
    <scope>NUCLEOTIDE SEQUENCE [LARGE SCALE GENOMIC DNA]</scope>
    <source>
        <strain evidence="13 14">VU population</strain>
        <tissue evidence="13">Whole body</tissue>
    </source>
</reference>
<feature type="transmembrane region" description="Helical" evidence="12">
    <location>
        <begin position="50"/>
        <end position="71"/>
    </location>
</feature>
<sequence>MAGVNYFGILDYVAVVGTLCLSLGIGLYYACAGKQTNEDMLVGGRSMNPIAIAASMLVTYLSAITILGYPAEVYTHGIQIFMITIMSTICIPLSTFVFVKVFYKMKLTSVYEVGGYEFLSFTFIVQVLLINGVVLFAPAIALEAILGVPVWQSVVGIGVIGTVYTSMGGIKAVVWTDCFQFLMIAVGMVSISKTFFIIISVLLWV</sequence>
<keyword evidence="8" id="KW-0406">Ion transport</keyword>
<gene>
    <name evidence="13" type="ORF">Fcan01_21053</name>
</gene>
<evidence type="ECO:0000313" key="14">
    <source>
        <dbReference type="Proteomes" id="UP000198287"/>
    </source>
</evidence>
<comment type="similarity">
    <text evidence="2 11">Belongs to the sodium:solute symporter (SSF) (TC 2.A.21) family.</text>
</comment>
<comment type="subcellular location">
    <subcellularLocation>
        <location evidence="1">Cell membrane</location>
        <topology evidence="1">Multi-pass membrane protein</topology>
    </subcellularLocation>
</comment>
<evidence type="ECO:0000256" key="11">
    <source>
        <dbReference type="RuleBase" id="RU362091"/>
    </source>
</evidence>
<dbReference type="Proteomes" id="UP000198287">
    <property type="component" value="Unassembled WGS sequence"/>
</dbReference>
<keyword evidence="6 12" id="KW-1133">Transmembrane helix</keyword>
<dbReference type="Gene3D" id="1.20.1730.10">
    <property type="entry name" value="Sodium/glucose cotransporter"/>
    <property type="match status" value="1"/>
</dbReference>
<evidence type="ECO:0000256" key="7">
    <source>
        <dbReference type="ARBA" id="ARBA00023053"/>
    </source>
</evidence>
<dbReference type="STRING" id="158441.A0A226DFN9"/>
<evidence type="ECO:0000256" key="2">
    <source>
        <dbReference type="ARBA" id="ARBA00006434"/>
    </source>
</evidence>
<organism evidence="13 14">
    <name type="scientific">Folsomia candida</name>
    <name type="common">Springtail</name>
    <dbReference type="NCBI Taxonomy" id="158441"/>
    <lineage>
        <taxon>Eukaryota</taxon>
        <taxon>Metazoa</taxon>
        <taxon>Ecdysozoa</taxon>
        <taxon>Arthropoda</taxon>
        <taxon>Hexapoda</taxon>
        <taxon>Collembola</taxon>
        <taxon>Entomobryomorpha</taxon>
        <taxon>Isotomoidea</taxon>
        <taxon>Isotomidae</taxon>
        <taxon>Proisotominae</taxon>
        <taxon>Folsomia</taxon>
    </lineage>
</organism>
<dbReference type="PROSITE" id="PS50283">
    <property type="entry name" value="NA_SOLUT_SYMP_3"/>
    <property type="match status" value="1"/>
</dbReference>
<evidence type="ECO:0000256" key="10">
    <source>
        <dbReference type="ARBA" id="ARBA00023201"/>
    </source>
</evidence>
<dbReference type="EMBL" id="LNIX01000020">
    <property type="protein sequence ID" value="OXA44023.1"/>
    <property type="molecule type" value="Genomic_DNA"/>
</dbReference>
<dbReference type="InterPro" id="IPR051163">
    <property type="entry name" value="Sodium:Solute_Symporter_SSF"/>
</dbReference>
<evidence type="ECO:0000313" key="13">
    <source>
        <dbReference type="EMBL" id="OXA44023.1"/>
    </source>
</evidence>
<keyword evidence="4" id="KW-1003">Cell membrane</keyword>
<dbReference type="GO" id="GO:0015293">
    <property type="term" value="F:symporter activity"/>
    <property type="evidence" value="ECO:0007669"/>
    <property type="project" value="TreeGrafter"/>
</dbReference>
<keyword evidence="10" id="KW-0739">Sodium transport</keyword>
<dbReference type="PANTHER" id="PTHR42985">
    <property type="entry name" value="SODIUM-COUPLED MONOCARBOXYLATE TRANSPORTER"/>
    <property type="match status" value="1"/>
</dbReference>
<evidence type="ECO:0000256" key="12">
    <source>
        <dbReference type="SAM" id="Phobius"/>
    </source>
</evidence>
<dbReference type="PANTHER" id="PTHR42985:SF40">
    <property type="entry name" value="LD47995P-RELATED"/>
    <property type="match status" value="1"/>
</dbReference>
<keyword evidence="5 12" id="KW-0812">Transmembrane</keyword>
<dbReference type="InterPro" id="IPR038377">
    <property type="entry name" value="Na/Glc_symporter_sf"/>
</dbReference>
<comment type="caution">
    <text evidence="13">The sequence shown here is derived from an EMBL/GenBank/DDBJ whole genome shotgun (WGS) entry which is preliminary data.</text>
</comment>
<evidence type="ECO:0000256" key="9">
    <source>
        <dbReference type="ARBA" id="ARBA00023136"/>
    </source>
</evidence>
<proteinExistence type="inferred from homology"/>
<keyword evidence="7" id="KW-0915">Sodium</keyword>
<feature type="transmembrane region" description="Helical" evidence="12">
    <location>
        <begin position="77"/>
        <end position="103"/>
    </location>
</feature>